<dbReference type="Pfam" id="PF13812">
    <property type="entry name" value="PPR_3"/>
    <property type="match status" value="1"/>
</dbReference>
<evidence type="ECO:0000256" key="4">
    <source>
        <dbReference type="SAM" id="MobiDB-lite"/>
    </source>
</evidence>
<dbReference type="NCBIfam" id="TIGR00756">
    <property type="entry name" value="PPR"/>
    <property type="match status" value="4"/>
</dbReference>
<comment type="caution">
    <text evidence="5">The sequence shown here is derived from an EMBL/GenBank/DDBJ whole genome shotgun (WGS) entry which is preliminary data.</text>
</comment>
<dbReference type="Gene3D" id="1.25.40.10">
    <property type="entry name" value="Tetratricopeptide repeat domain"/>
    <property type="match status" value="3"/>
</dbReference>
<dbReference type="InterPro" id="IPR050667">
    <property type="entry name" value="PPR-containing_protein"/>
</dbReference>
<sequence length="620" mass="69467">MWRFKAGALFFRCSGRLAPSLPNDVSLKTLTIFRSASPHFSNWVPQNKPLYQNLRFFSVHSTSSSPDFTNEAHDSLDSSLPTDRDGFLDGNPGFVSPDSGSSSVLFAEKATYISNEDGTDKEAVQSGTDKESIQGEDQGFFPDEVANGDDQMSTSVLEESVEATAAEIPEIDVEQLENAVSVLQSTLEEPLESSLEKMDLTVNEGFVFRVLQTPLIVVENLIGFFKWASERPEFFMSTRVVDALVRAVGASLRKRDAYALWDLVKEIGERGDVILSTESLNELIHLFRKLGKGKAALEVFNKFPEFRCDPNADTYYFTIDALCCRSFYDWAWSVCEKMLTTGNLPDSEKVGKIICFFCKGSRAKDAHLVYLMAKEKNDRPPRSSINFLISSLCREDETVQLAAELVHDFSGEARRYAIKPFSSVVHGLCRIKDVKAAKDLLFKMIDEGPPPGNAVFNAVINVLSKAGEMEEAMELLKLMESRGLRPDMSTYNMIMVGYAQGGQMKEACRILSEAKKKHSKLTHVTYHILIRGYCKLEEFDKALKLLSEMKKFGVQPNVDEYNKLIQSLCLKALDWKTSEQLLEEMKESGLYLNGITRGLIRATKELVEEELQAREVSSAA</sequence>
<feature type="repeat" description="PPR" evidence="3">
    <location>
        <begin position="487"/>
        <end position="521"/>
    </location>
</feature>
<comment type="similarity">
    <text evidence="1">Belongs to the PPR family. P subfamily.</text>
</comment>
<feature type="region of interest" description="Disordered" evidence="4">
    <location>
        <begin position="67"/>
        <end position="91"/>
    </location>
</feature>
<evidence type="ECO:0000256" key="2">
    <source>
        <dbReference type="ARBA" id="ARBA00022737"/>
    </source>
</evidence>
<dbReference type="AlphaFoldDB" id="A0A9Q0QRS9"/>
<dbReference type="InterPro" id="IPR011990">
    <property type="entry name" value="TPR-like_helical_dom_sf"/>
</dbReference>
<evidence type="ECO:0000256" key="3">
    <source>
        <dbReference type="PROSITE-ProRule" id="PRU00708"/>
    </source>
</evidence>
<accession>A0A9Q0QRS9</accession>
<evidence type="ECO:0000256" key="1">
    <source>
        <dbReference type="ARBA" id="ARBA00007626"/>
    </source>
</evidence>
<feature type="repeat" description="PPR" evidence="3">
    <location>
        <begin position="557"/>
        <end position="592"/>
    </location>
</feature>
<dbReference type="PANTHER" id="PTHR47939:SF10">
    <property type="entry name" value="PENTACOTRIPEPTIDE-REPEAT REGION OF PRORP DOMAIN-CONTAINING PROTEIN"/>
    <property type="match status" value="1"/>
</dbReference>
<dbReference type="Proteomes" id="UP001141806">
    <property type="component" value="Unassembled WGS sequence"/>
</dbReference>
<feature type="region of interest" description="Disordered" evidence="4">
    <location>
        <begin position="117"/>
        <end position="139"/>
    </location>
</feature>
<feature type="compositionally biased region" description="Basic and acidic residues" evidence="4">
    <location>
        <begin position="70"/>
        <end position="87"/>
    </location>
</feature>
<gene>
    <name evidence="5" type="ORF">NE237_016179</name>
</gene>
<feature type="repeat" description="PPR" evidence="3">
    <location>
        <begin position="417"/>
        <end position="451"/>
    </location>
</feature>
<feature type="repeat" description="PPR" evidence="3">
    <location>
        <begin position="522"/>
        <end position="556"/>
    </location>
</feature>
<dbReference type="OrthoDB" id="185373at2759"/>
<name>A0A9Q0QRS9_9MAGN</name>
<evidence type="ECO:0000313" key="5">
    <source>
        <dbReference type="EMBL" id="KAJ4969478.1"/>
    </source>
</evidence>
<dbReference type="EMBL" id="JAMYWD010000006">
    <property type="protein sequence ID" value="KAJ4969478.1"/>
    <property type="molecule type" value="Genomic_DNA"/>
</dbReference>
<protein>
    <recommendedName>
        <fullName evidence="7">Pentatricopeptide repeat-containing protein</fullName>
    </recommendedName>
</protein>
<reference evidence="5" key="1">
    <citation type="journal article" date="2023" name="Plant J.">
        <title>The genome of the king protea, Protea cynaroides.</title>
        <authorList>
            <person name="Chang J."/>
            <person name="Duong T.A."/>
            <person name="Schoeman C."/>
            <person name="Ma X."/>
            <person name="Roodt D."/>
            <person name="Barker N."/>
            <person name="Li Z."/>
            <person name="Van de Peer Y."/>
            <person name="Mizrachi E."/>
        </authorList>
    </citation>
    <scope>NUCLEOTIDE SEQUENCE</scope>
    <source>
        <tissue evidence="5">Young leaves</tissue>
    </source>
</reference>
<proteinExistence type="inferred from homology"/>
<evidence type="ECO:0000313" key="6">
    <source>
        <dbReference type="Proteomes" id="UP001141806"/>
    </source>
</evidence>
<dbReference type="PANTHER" id="PTHR47939">
    <property type="entry name" value="MEMBRANE-ASSOCIATED SALT-INDUCIBLE PROTEIN-LIKE"/>
    <property type="match status" value="1"/>
</dbReference>
<dbReference type="Pfam" id="PF01535">
    <property type="entry name" value="PPR"/>
    <property type="match status" value="1"/>
</dbReference>
<feature type="compositionally biased region" description="Basic and acidic residues" evidence="4">
    <location>
        <begin position="118"/>
        <end position="133"/>
    </location>
</feature>
<dbReference type="Pfam" id="PF13041">
    <property type="entry name" value="PPR_2"/>
    <property type="match status" value="2"/>
</dbReference>
<dbReference type="InterPro" id="IPR002885">
    <property type="entry name" value="PPR_rpt"/>
</dbReference>
<keyword evidence="2" id="KW-0677">Repeat</keyword>
<dbReference type="PROSITE" id="PS51375">
    <property type="entry name" value="PPR"/>
    <property type="match status" value="5"/>
</dbReference>
<keyword evidence="6" id="KW-1185">Reference proteome</keyword>
<dbReference type="SUPFAM" id="SSF81901">
    <property type="entry name" value="HCP-like"/>
    <property type="match status" value="1"/>
</dbReference>
<organism evidence="5 6">
    <name type="scientific">Protea cynaroides</name>
    <dbReference type="NCBI Taxonomy" id="273540"/>
    <lineage>
        <taxon>Eukaryota</taxon>
        <taxon>Viridiplantae</taxon>
        <taxon>Streptophyta</taxon>
        <taxon>Embryophyta</taxon>
        <taxon>Tracheophyta</taxon>
        <taxon>Spermatophyta</taxon>
        <taxon>Magnoliopsida</taxon>
        <taxon>Proteales</taxon>
        <taxon>Proteaceae</taxon>
        <taxon>Protea</taxon>
    </lineage>
</organism>
<feature type="repeat" description="PPR" evidence="3">
    <location>
        <begin position="452"/>
        <end position="486"/>
    </location>
</feature>
<evidence type="ECO:0008006" key="7">
    <source>
        <dbReference type="Google" id="ProtNLM"/>
    </source>
</evidence>